<feature type="domain" description="DUF2520" evidence="2">
    <location>
        <begin position="140"/>
        <end position="224"/>
    </location>
</feature>
<dbReference type="InterPro" id="IPR018931">
    <property type="entry name" value="DUF2520"/>
</dbReference>
<gene>
    <name evidence="3" type="ORF">UFOPK1788_00466</name>
</gene>
<dbReference type="SUPFAM" id="SSF51735">
    <property type="entry name" value="NAD(P)-binding Rossmann-fold domains"/>
    <property type="match status" value="1"/>
</dbReference>
<dbReference type="AlphaFoldDB" id="A0A6J6FS43"/>
<dbReference type="InterPro" id="IPR036291">
    <property type="entry name" value="NAD(P)-bd_dom_sf"/>
</dbReference>
<accession>A0A6J6FS43</accession>
<evidence type="ECO:0000259" key="1">
    <source>
        <dbReference type="Pfam" id="PF10727"/>
    </source>
</evidence>
<evidence type="ECO:0000259" key="2">
    <source>
        <dbReference type="Pfam" id="PF10728"/>
    </source>
</evidence>
<dbReference type="Pfam" id="PF10727">
    <property type="entry name" value="Rossmann-like"/>
    <property type="match status" value="1"/>
</dbReference>
<protein>
    <submittedName>
        <fullName evidence="3">Unannotated protein</fullName>
    </submittedName>
</protein>
<evidence type="ECO:0000313" key="3">
    <source>
        <dbReference type="EMBL" id="CAB4589875.1"/>
    </source>
</evidence>
<dbReference type="PANTHER" id="PTHR40459:SF1">
    <property type="entry name" value="CONSERVED HYPOTHETICAL ALANINE AND LEUCINE RICH PROTEIN"/>
    <property type="match status" value="1"/>
</dbReference>
<sequence length="245" mass="26177">MMTPGRLDVGLVGNGRESVVMALALAGAGHIPWSMTEPHPLDRDRVLSMLRGITVKTAAEVAESSDLIILGPGDGETLEGLIESLDGQWKPGQIVVHNRPEHGIEILSAARAVGVIPLAIHPVIHFTGTSLDVHRMKDAYCAVTAPATALPIAQALVVEMGGEPFVVEEADRVAYAEVIDTVATFSKAIIDQSTFRLTQIGVDRPGEVLRALVHSAVDESLRRNSDGSFDPVEQWLGDHVSDTDD</sequence>
<organism evidence="3">
    <name type="scientific">freshwater metagenome</name>
    <dbReference type="NCBI Taxonomy" id="449393"/>
    <lineage>
        <taxon>unclassified sequences</taxon>
        <taxon>metagenomes</taxon>
        <taxon>ecological metagenomes</taxon>
    </lineage>
</organism>
<dbReference type="Gene3D" id="3.40.50.720">
    <property type="entry name" value="NAD(P)-binding Rossmann-like Domain"/>
    <property type="match status" value="1"/>
</dbReference>
<reference evidence="3" key="1">
    <citation type="submission" date="2020-05" db="EMBL/GenBank/DDBJ databases">
        <authorList>
            <person name="Chiriac C."/>
            <person name="Salcher M."/>
            <person name="Ghai R."/>
            <person name="Kavagutti S V."/>
        </authorList>
    </citation>
    <scope>NUCLEOTIDE SEQUENCE</scope>
</reference>
<proteinExistence type="predicted"/>
<dbReference type="Pfam" id="PF10728">
    <property type="entry name" value="DUF2520"/>
    <property type="match status" value="1"/>
</dbReference>
<dbReference type="PANTHER" id="PTHR40459">
    <property type="entry name" value="CONSERVED HYPOTHETICAL ALANINE AND LEUCINE RICH PROTEIN"/>
    <property type="match status" value="1"/>
</dbReference>
<feature type="domain" description="Putative oxidoreductase/dehydrogenase Rossmann-like" evidence="1">
    <location>
        <begin position="3"/>
        <end position="122"/>
    </location>
</feature>
<dbReference type="InterPro" id="IPR019665">
    <property type="entry name" value="OxRdtase/DH_put_Rossmann_dom"/>
</dbReference>
<name>A0A6J6FS43_9ZZZZ</name>
<dbReference type="EMBL" id="CAEZUE010000044">
    <property type="protein sequence ID" value="CAB4589875.1"/>
    <property type="molecule type" value="Genomic_DNA"/>
</dbReference>